<protein>
    <submittedName>
        <fullName evidence="1">Uncharacterized protein</fullName>
    </submittedName>
</protein>
<name>A0A2P2MZY9_RHIMU</name>
<evidence type="ECO:0000313" key="1">
    <source>
        <dbReference type="EMBL" id="MBX35793.1"/>
    </source>
</evidence>
<sequence>MVIEWIVSGNFHYYPYFVNKNLSFMGEAHILGIICYQLCVWLSVCY</sequence>
<proteinExistence type="predicted"/>
<dbReference type="AlphaFoldDB" id="A0A2P2MZY9"/>
<accession>A0A2P2MZY9</accession>
<reference evidence="1" key="1">
    <citation type="submission" date="2018-02" db="EMBL/GenBank/DDBJ databases">
        <title>Rhizophora mucronata_Transcriptome.</title>
        <authorList>
            <person name="Meera S.P."/>
            <person name="Sreeshan A."/>
            <person name="Augustine A."/>
        </authorList>
    </citation>
    <scope>NUCLEOTIDE SEQUENCE</scope>
    <source>
        <tissue evidence="1">Leaf</tissue>
    </source>
</reference>
<dbReference type="EMBL" id="GGEC01055309">
    <property type="protein sequence ID" value="MBX35793.1"/>
    <property type="molecule type" value="Transcribed_RNA"/>
</dbReference>
<organism evidence="1">
    <name type="scientific">Rhizophora mucronata</name>
    <name type="common">Asiatic mangrove</name>
    <dbReference type="NCBI Taxonomy" id="61149"/>
    <lineage>
        <taxon>Eukaryota</taxon>
        <taxon>Viridiplantae</taxon>
        <taxon>Streptophyta</taxon>
        <taxon>Embryophyta</taxon>
        <taxon>Tracheophyta</taxon>
        <taxon>Spermatophyta</taxon>
        <taxon>Magnoliopsida</taxon>
        <taxon>eudicotyledons</taxon>
        <taxon>Gunneridae</taxon>
        <taxon>Pentapetalae</taxon>
        <taxon>rosids</taxon>
        <taxon>fabids</taxon>
        <taxon>Malpighiales</taxon>
        <taxon>Rhizophoraceae</taxon>
        <taxon>Rhizophora</taxon>
    </lineage>
</organism>